<proteinExistence type="predicted"/>
<sequence>LLTLAPALVVFFLPAWRGTGASIGQHAMRLIPEWKGKDSWGRRTWRAASMGGTYALLLFCSHLPGAAPWTDAAGVLAWVLLLAGFVAVPLTGRRGLSGVVSGASLRDERLANIPALQSGAPERS</sequence>
<gene>
    <name evidence="1" type="ORF">P4U43_13060</name>
</gene>
<keyword evidence="2" id="KW-1185">Reference proteome</keyword>
<accession>A0ABT6CXA6</accession>
<name>A0ABT6CXA6_9MICC</name>
<organism evidence="1 2">
    <name type="scientific">Arthrobacter vasquezii</name>
    <dbReference type="NCBI Taxonomy" id="2977629"/>
    <lineage>
        <taxon>Bacteria</taxon>
        <taxon>Bacillati</taxon>
        <taxon>Actinomycetota</taxon>
        <taxon>Actinomycetes</taxon>
        <taxon>Micrococcales</taxon>
        <taxon>Micrococcaceae</taxon>
        <taxon>Arthrobacter</taxon>
    </lineage>
</organism>
<dbReference type="Proteomes" id="UP001220456">
    <property type="component" value="Unassembled WGS sequence"/>
</dbReference>
<evidence type="ECO:0000313" key="1">
    <source>
        <dbReference type="EMBL" id="MDF9278718.1"/>
    </source>
</evidence>
<dbReference type="RefSeq" id="WP_277359122.1">
    <property type="nucleotide sequence ID" value="NZ_JAROKN010000040.1"/>
</dbReference>
<dbReference type="EMBL" id="JAROKN010000040">
    <property type="protein sequence ID" value="MDF9278718.1"/>
    <property type="molecule type" value="Genomic_DNA"/>
</dbReference>
<reference evidence="1 2" key="1">
    <citation type="journal article" date="2023" name="Int. J. Syst. Evol. Microbiol.">
        <title>Arthrobacter vasquezii sp. nov., isolated from a soil sample from Union Glacier, Antarctica.</title>
        <authorList>
            <person name="Valenzuela-Ibaceta F."/>
            <person name="Carrasco V."/>
            <person name="Lagos-Moraga S."/>
            <person name="Dietz-Vargas C."/>
            <person name="Navarro C.A."/>
            <person name="Perez-Donoso J.M."/>
        </authorList>
    </citation>
    <scope>NUCLEOTIDE SEQUENCE [LARGE SCALE GENOMIC DNA]</scope>
    <source>
        <strain evidence="1 2">EH-1B-1</strain>
    </source>
</reference>
<evidence type="ECO:0000313" key="2">
    <source>
        <dbReference type="Proteomes" id="UP001220456"/>
    </source>
</evidence>
<comment type="caution">
    <text evidence="1">The sequence shown here is derived from an EMBL/GenBank/DDBJ whole genome shotgun (WGS) entry which is preliminary data.</text>
</comment>
<feature type="non-terminal residue" evidence="1">
    <location>
        <position position="1"/>
    </location>
</feature>
<protein>
    <submittedName>
        <fullName evidence="1">Uncharacterized protein</fullName>
    </submittedName>
</protein>